<evidence type="ECO:0000256" key="4">
    <source>
        <dbReference type="ARBA" id="ARBA00022673"/>
    </source>
</evidence>
<keyword evidence="11 15" id="KW-0472">Membrane</keyword>
<dbReference type="Proteomes" id="UP000694941">
    <property type="component" value="Unplaced"/>
</dbReference>
<keyword evidence="5 15" id="KW-0812">Transmembrane</keyword>
<dbReference type="GeneID" id="106464802"/>
<dbReference type="Pfam" id="PF00092">
    <property type="entry name" value="VWA"/>
    <property type="match status" value="1"/>
</dbReference>
<dbReference type="Gene3D" id="3.30.450.20">
    <property type="entry name" value="PAS domain"/>
    <property type="match status" value="1"/>
</dbReference>
<keyword evidence="4" id="KW-0107">Calcium channel</keyword>
<evidence type="ECO:0000256" key="1">
    <source>
        <dbReference type="ARBA" id="ARBA00004479"/>
    </source>
</evidence>
<dbReference type="InterPro" id="IPR036465">
    <property type="entry name" value="vWFA_dom_sf"/>
</dbReference>
<evidence type="ECO:0000256" key="5">
    <source>
        <dbReference type="ARBA" id="ARBA00022692"/>
    </source>
</evidence>
<evidence type="ECO:0000313" key="18">
    <source>
        <dbReference type="RefSeq" id="XP_013780413.2"/>
    </source>
</evidence>
<accession>A0ABM1BEL2</accession>
<evidence type="ECO:0000256" key="14">
    <source>
        <dbReference type="SAM" id="Coils"/>
    </source>
</evidence>
<evidence type="ECO:0000256" key="3">
    <source>
        <dbReference type="ARBA" id="ARBA00022568"/>
    </source>
</evidence>
<feature type="transmembrane region" description="Helical" evidence="15">
    <location>
        <begin position="21"/>
        <end position="40"/>
    </location>
</feature>
<evidence type="ECO:0000256" key="8">
    <source>
        <dbReference type="ARBA" id="ARBA00022882"/>
    </source>
</evidence>
<dbReference type="InterPro" id="IPR013608">
    <property type="entry name" value="VWA_N"/>
</dbReference>
<evidence type="ECO:0000256" key="9">
    <source>
        <dbReference type="ARBA" id="ARBA00022989"/>
    </source>
</evidence>
<evidence type="ECO:0000256" key="12">
    <source>
        <dbReference type="ARBA" id="ARBA00023180"/>
    </source>
</evidence>
<dbReference type="InterPro" id="IPR051173">
    <property type="entry name" value="Ca_channel_alpha-2/delta"/>
</dbReference>
<evidence type="ECO:0000256" key="15">
    <source>
        <dbReference type="SAM" id="Phobius"/>
    </source>
</evidence>
<keyword evidence="12" id="KW-0325">Glycoprotein</keyword>
<keyword evidence="3" id="KW-0109">Calcium transport</keyword>
<evidence type="ECO:0000256" key="10">
    <source>
        <dbReference type="ARBA" id="ARBA00023065"/>
    </source>
</evidence>
<dbReference type="PANTHER" id="PTHR10166:SF67">
    <property type="entry name" value="VWFA DOMAIN-CONTAINING PROTEIN"/>
    <property type="match status" value="1"/>
</dbReference>
<reference evidence="18" key="1">
    <citation type="submission" date="2025-08" db="UniProtKB">
        <authorList>
            <consortium name="RefSeq"/>
        </authorList>
    </citation>
    <scope>IDENTIFICATION</scope>
    <source>
        <tissue evidence="18">Muscle</tissue>
    </source>
</reference>
<feature type="domain" description="VWFA" evidence="16">
    <location>
        <begin position="260"/>
        <end position="439"/>
    </location>
</feature>
<proteinExistence type="predicted"/>
<dbReference type="Gene3D" id="3.40.50.410">
    <property type="entry name" value="von Willebrand factor, type A domain"/>
    <property type="match status" value="1"/>
</dbReference>
<dbReference type="SMART" id="SM00327">
    <property type="entry name" value="VWA"/>
    <property type="match status" value="1"/>
</dbReference>
<name>A0ABM1BEL2_LIMPO</name>
<keyword evidence="14" id="KW-0175">Coiled coil</keyword>
<keyword evidence="2" id="KW-0813">Transport</keyword>
<evidence type="ECO:0000256" key="2">
    <source>
        <dbReference type="ARBA" id="ARBA00022448"/>
    </source>
</evidence>
<evidence type="ECO:0000259" key="16">
    <source>
        <dbReference type="PROSITE" id="PS50234"/>
    </source>
</evidence>
<dbReference type="PROSITE" id="PS50234">
    <property type="entry name" value="VWFA"/>
    <property type="match status" value="1"/>
</dbReference>
<comment type="subcellular location">
    <subcellularLocation>
        <location evidence="1">Membrane</location>
        <topology evidence="1">Single-pass type I membrane protein</topology>
    </subcellularLocation>
</comment>
<evidence type="ECO:0000256" key="6">
    <source>
        <dbReference type="ARBA" id="ARBA00022729"/>
    </source>
</evidence>
<dbReference type="SUPFAM" id="SSF53300">
    <property type="entry name" value="vWA-like"/>
    <property type="match status" value="1"/>
</dbReference>
<keyword evidence="6" id="KW-0732">Signal</keyword>
<dbReference type="PANTHER" id="PTHR10166">
    <property type="entry name" value="VOLTAGE-DEPENDENT CALCIUM CHANNEL SUBUNIT ALPHA-2/DELTA-RELATED"/>
    <property type="match status" value="1"/>
</dbReference>
<sequence length="558" mass="63885">MSRVNEVMDSTSNRVTGCLKGIGLLITVVIMILPAVVGSLNKRLVPDFPDENEVYQWAMKLDRSFAELFDRITGIEMLNKNYMKLSSKKKLIPLDGTTLVENMSRALADALKKKMDALQRLVDQAEDAVQNYTYDPEIERDDVHWVSMKSFMENDPRLVYDKKFRKGVNKSYSAVHIPLEIYEGYPEILNGLKWSAALDPIFRKNAEEDKNLMWQYFGSQVGFMRTFPANKWKTANPELPDLYDVRRRPWYVHGSSSPKDMLILLDTSGSMHGQNMEIMKIAAKSLLNTLGVNDFVNVAWFSEKAGWVTCFKTFVQANRRNKRVFFNGIDALKDGDMASLSIGLEFAFKELKKFQEKKEDWEGAECHQVIMVFTDGGTEESWDVIEKWNKKKKIRIFLYAVGPHILPYATLKDIACASKGYFTAIPSMGAIRTKIQEYVKVLSRPMVLEGEKLFEWTNFYMDVMSDRMLTTVTLPVYNNTFNGKNQSIVGVMGVDVTDQELRKMEPKAQLGPGGYSFCTDHDGYIVFHPGLPTQVDYLDDPPHYDLTDVEINNKDIIY</sequence>
<keyword evidence="8" id="KW-0851">Voltage-gated channel</keyword>
<evidence type="ECO:0000256" key="13">
    <source>
        <dbReference type="ARBA" id="ARBA00023303"/>
    </source>
</evidence>
<feature type="coiled-coil region" evidence="14">
    <location>
        <begin position="100"/>
        <end position="135"/>
    </location>
</feature>
<evidence type="ECO:0000256" key="11">
    <source>
        <dbReference type="ARBA" id="ARBA00023136"/>
    </source>
</evidence>
<keyword evidence="10" id="KW-0406">Ion transport</keyword>
<keyword evidence="17" id="KW-1185">Reference proteome</keyword>
<dbReference type="Pfam" id="PF08399">
    <property type="entry name" value="VWA_N"/>
    <property type="match status" value="1"/>
</dbReference>
<keyword evidence="9 15" id="KW-1133">Transmembrane helix</keyword>
<keyword evidence="7" id="KW-0106">Calcium</keyword>
<keyword evidence="13" id="KW-0407">Ion channel</keyword>
<dbReference type="RefSeq" id="XP_013780413.2">
    <property type="nucleotide sequence ID" value="XM_013924959.2"/>
</dbReference>
<gene>
    <name evidence="18" type="primary">LOC106464802</name>
</gene>
<evidence type="ECO:0000313" key="17">
    <source>
        <dbReference type="Proteomes" id="UP000694941"/>
    </source>
</evidence>
<protein>
    <submittedName>
        <fullName evidence="18">Voltage-dependent calcium channel subunit alpha-2/delta-2-like</fullName>
    </submittedName>
</protein>
<organism evidence="17 18">
    <name type="scientific">Limulus polyphemus</name>
    <name type="common">Atlantic horseshoe crab</name>
    <dbReference type="NCBI Taxonomy" id="6850"/>
    <lineage>
        <taxon>Eukaryota</taxon>
        <taxon>Metazoa</taxon>
        <taxon>Ecdysozoa</taxon>
        <taxon>Arthropoda</taxon>
        <taxon>Chelicerata</taxon>
        <taxon>Merostomata</taxon>
        <taxon>Xiphosura</taxon>
        <taxon>Limulidae</taxon>
        <taxon>Limulus</taxon>
    </lineage>
</organism>
<dbReference type="InterPro" id="IPR002035">
    <property type="entry name" value="VWF_A"/>
</dbReference>
<evidence type="ECO:0000256" key="7">
    <source>
        <dbReference type="ARBA" id="ARBA00022837"/>
    </source>
</evidence>